<dbReference type="PROSITE" id="PS00086">
    <property type="entry name" value="CYTOCHROME_P450"/>
    <property type="match status" value="1"/>
</dbReference>
<name>G4TTH1_SERID</name>
<dbReference type="eggNOG" id="KOG0156">
    <property type="taxonomic scope" value="Eukaryota"/>
</dbReference>
<dbReference type="Proteomes" id="UP000007148">
    <property type="component" value="Unassembled WGS sequence"/>
</dbReference>
<dbReference type="GO" id="GO:0004497">
    <property type="term" value="F:monooxygenase activity"/>
    <property type="evidence" value="ECO:0007669"/>
    <property type="project" value="UniProtKB-KW"/>
</dbReference>
<keyword evidence="4 9" id="KW-0349">Heme</keyword>
<dbReference type="PANTHER" id="PTHR46300:SF7">
    <property type="entry name" value="P450, PUTATIVE (EUROFUNG)-RELATED"/>
    <property type="match status" value="1"/>
</dbReference>
<gene>
    <name evidence="11" type="ORF">PIIN_08566</name>
</gene>
<evidence type="ECO:0000256" key="2">
    <source>
        <dbReference type="ARBA" id="ARBA00005179"/>
    </source>
</evidence>
<keyword evidence="7 9" id="KW-0408">Iron</keyword>
<dbReference type="SUPFAM" id="SSF48264">
    <property type="entry name" value="Cytochrome P450"/>
    <property type="match status" value="1"/>
</dbReference>
<dbReference type="InterPro" id="IPR001128">
    <property type="entry name" value="Cyt_P450"/>
</dbReference>
<dbReference type="OrthoDB" id="2789670at2759"/>
<keyword evidence="5 9" id="KW-0479">Metal-binding</keyword>
<dbReference type="InParanoid" id="G4TTH1"/>
<dbReference type="SMR" id="G4TTH1"/>
<comment type="cofactor">
    <cofactor evidence="1 9">
        <name>heme</name>
        <dbReference type="ChEBI" id="CHEBI:30413"/>
    </cofactor>
</comment>
<sequence>MNAIFDQYRHLFVPALASLPALALVYAYATSRTDTRKRKELENFTRLPPGPPRLPFIGNLLNFPQARWYETFSSWAKEHLGEEFDQVDKVPHGQRSHDNWDLMHLDILGSHLIVIHSLQAAKDLMEKRGATYSDRPRDMMSYYVMGWNWNVVVAQPGSYHTNCRTIYKRSIGQTDVAQYEAVIVEEAQRMLEGFRSVQGDPWDVIEDVVGAVLNRVTYGDSIYKEHGKAMSDLNHEMLDLFTWASTQFWLVNFIPKLHSLPGWIPLSFKKIGKKGQELQRKMHYWPWQQTVDHFKRGIAEPSIALEYLDKDENLNTVRDALGMMYSAGIDNTASTFASFISQMLLHPHIQKKIQAEIDAEAGLGDTLPSFEQRPQFRYLDAAWRESMRLNPSAPLGISHVCSKEDVYEGYYIPKYTCLVSNIGFMGRDPRVFTNPDSYTPERWLPEHNPDASNLPDVYEFVFGFGRRICPGQFLADRIGFVFAAAVLKMYDILPLEGEELPKEFLYQDAITRRPEGVRCRFVPRKQD</sequence>
<feature type="binding site" description="axial binding residue" evidence="9">
    <location>
        <position position="469"/>
    </location>
    <ligand>
        <name>heme</name>
        <dbReference type="ChEBI" id="CHEBI:30413"/>
    </ligand>
    <ligandPart>
        <name>Fe</name>
        <dbReference type="ChEBI" id="CHEBI:18248"/>
    </ligandPart>
</feature>
<dbReference type="OMA" id="REHEEHR"/>
<dbReference type="InterPro" id="IPR017972">
    <property type="entry name" value="Cyt_P450_CS"/>
</dbReference>
<dbReference type="Gene3D" id="1.10.630.10">
    <property type="entry name" value="Cytochrome P450"/>
    <property type="match status" value="1"/>
</dbReference>
<keyword evidence="8 10" id="KW-0503">Monooxygenase</keyword>
<protein>
    <submittedName>
        <fullName evidence="11">Related to cytochrome P450 CYP2 subfamily-Aspergillus oryzae</fullName>
    </submittedName>
</protein>
<comment type="similarity">
    <text evidence="3 10">Belongs to the cytochrome P450 family.</text>
</comment>
<dbReference type="InterPro" id="IPR036396">
    <property type="entry name" value="Cyt_P450_sf"/>
</dbReference>
<evidence type="ECO:0000256" key="8">
    <source>
        <dbReference type="ARBA" id="ARBA00023033"/>
    </source>
</evidence>
<evidence type="ECO:0000256" key="9">
    <source>
        <dbReference type="PIRSR" id="PIRSR602401-1"/>
    </source>
</evidence>
<evidence type="ECO:0000256" key="3">
    <source>
        <dbReference type="ARBA" id="ARBA00010617"/>
    </source>
</evidence>
<evidence type="ECO:0000256" key="5">
    <source>
        <dbReference type="ARBA" id="ARBA00022723"/>
    </source>
</evidence>
<accession>G4TTH1</accession>
<organism evidence="11 12">
    <name type="scientific">Serendipita indica (strain DSM 11827)</name>
    <name type="common">Root endophyte fungus</name>
    <name type="synonym">Piriformospora indica</name>
    <dbReference type="NCBI Taxonomy" id="1109443"/>
    <lineage>
        <taxon>Eukaryota</taxon>
        <taxon>Fungi</taxon>
        <taxon>Dikarya</taxon>
        <taxon>Basidiomycota</taxon>
        <taxon>Agaricomycotina</taxon>
        <taxon>Agaricomycetes</taxon>
        <taxon>Sebacinales</taxon>
        <taxon>Serendipitaceae</taxon>
        <taxon>Serendipita</taxon>
    </lineage>
</organism>
<dbReference type="Pfam" id="PF00067">
    <property type="entry name" value="p450"/>
    <property type="match status" value="1"/>
</dbReference>
<evidence type="ECO:0000256" key="7">
    <source>
        <dbReference type="ARBA" id="ARBA00023004"/>
    </source>
</evidence>
<dbReference type="PRINTS" id="PR00463">
    <property type="entry name" value="EP450I"/>
</dbReference>
<evidence type="ECO:0000256" key="6">
    <source>
        <dbReference type="ARBA" id="ARBA00023002"/>
    </source>
</evidence>
<dbReference type="InterPro" id="IPR050364">
    <property type="entry name" value="Cytochrome_P450_fung"/>
</dbReference>
<comment type="caution">
    <text evidence="11">The sequence shown here is derived from an EMBL/GenBank/DDBJ whole genome shotgun (WGS) entry which is preliminary data.</text>
</comment>
<evidence type="ECO:0000313" key="11">
    <source>
        <dbReference type="EMBL" id="CCA74614.1"/>
    </source>
</evidence>
<dbReference type="AlphaFoldDB" id="G4TTH1"/>
<dbReference type="PANTHER" id="PTHR46300">
    <property type="entry name" value="P450, PUTATIVE (EUROFUNG)-RELATED-RELATED"/>
    <property type="match status" value="1"/>
</dbReference>
<reference evidence="11 12" key="1">
    <citation type="journal article" date="2011" name="PLoS Pathog.">
        <title>Endophytic Life Strategies Decoded by Genome and Transcriptome Analyses of the Mutualistic Root Symbiont Piriformospora indica.</title>
        <authorList>
            <person name="Zuccaro A."/>
            <person name="Lahrmann U."/>
            <person name="Guldener U."/>
            <person name="Langen G."/>
            <person name="Pfiffi S."/>
            <person name="Biedenkopf D."/>
            <person name="Wong P."/>
            <person name="Samans B."/>
            <person name="Grimm C."/>
            <person name="Basiewicz M."/>
            <person name="Murat C."/>
            <person name="Martin F."/>
            <person name="Kogel K.H."/>
        </authorList>
    </citation>
    <scope>NUCLEOTIDE SEQUENCE [LARGE SCALE GENOMIC DNA]</scope>
    <source>
        <strain evidence="11 12">DSM 11827</strain>
    </source>
</reference>
<dbReference type="GO" id="GO:0020037">
    <property type="term" value="F:heme binding"/>
    <property type="evidence" value="ECO:0007669"/>
    <property type="project" value="InterPro"/>
</dbReference>
<dbReference type="GO" id="GO:0016705">
    <property type="term" value="F:oxidoreductase activity, acting on paired donors, with incorporation or reduction of molecular oxygen"/>
    <property type="evidence" value="ECO:0007669"/>
    <property type="project" value="InterPro"/>
</dbReference>
<keyword evidence="12" id="KW-1185">Reference proteome</keyword>
<dbReference type="InterPro" id="IPR002401">
    <property type="entry name" value="Cyt_P450_E_grp-I"/>
</dbReference>
<dbReference type="GO" id="GO:0005506">
    <property type="term" value="F:iron ion binding"/>
    <property type="evidence" value="ECO:0007669"/>
    <property type="project" value="InterPro"/>
</dbReference>
<dbReference type="HOGENOM" id="CLU_001570_2_3_1"/>
<proteinExistence type="inferred from homology"/>
<keyword evidence="6 10" id="KW-0560">Oxidoreductase</keyword>
<dbReference type="STRING" id="1109443.G4TTH1"/>
<evidence type="ECO:0000256" key="1">
    <source>
        <dbReference type="ARBA" id="ARBA00001971"/>
    </source>
</evidence>
<dbReference type="EMBL" id="CAFZ01000334">
    <property type="protein sequence ID" value="CCA74614.1"/>
    <property type="molecule type" value="Genomic_DNA"/>
</dbReference>
<comment type="pathway">
    <text evidence="2">Secondary metabolite biosynthesis.</text>
</comment>
<evidence type="ECO:0000256" key="10">
    <source>
        <dbReference type="RuleBase" id="RU000461"/>
    </source>
</evidence>
<evidence type="ECO:0000256" key="4">
    <source>
        <dbReference type="ARBA" id="ARBA00022617"/>
    </source>
</evidence>
<evidence type="ECO:0000313" key="12">
    <source>
        <dbReference type="Proteomes" id="UP000007148"/>
    </source>
</evidence>